<dbReference type="InterPro" id="IPR023614">
    <property type="entry name" value="Porin_dom_sf"/>
</dbReference>
<sequence length="453" mass="51629">MRKTVVIAAIVGFIFAAHTRLYASESTVDIDALKEQIKKELRAERPWQDEIASWKIDIHGFASQGFLCSDKYNFLAPNSDGGSFSYNEIGINFGKDLTDKLRIGVQFLARDLGDIYNDEPEIDWAYGDYHWQDWLGIRAGILKVPLGLYNETRDVDMLRTSVLLPGGVYHEPYREFMMGLIGVGVYGAIPLGPIGGMDYTVEAGTINLADDGGIAKQYEDDVRQIGMGPFMLSDFEISDFDFEEMYVGSLVWRSPWGLRLGGTFNRASFTTNGRDENYLAGGVSSGYACNVEMDTTEIRNYTLSAEYTWEDLVLAAEYWNNTFWTKSTFDFTVAPPPVPIVSVQQSTKRMIEGYYFSASYRFTQWFELGSYYSVYYPFGSQSQAEGLNNPTIPGNKDYTKDWTLSTRFDFNEYWAFKVEGHRMNGTAYPLFRENDSFPDKRWWLLAAKITFSF</sequence>
<organism evidence="1">
    <name type="scientific">uncultured Desulfobacterium sp</name>
    <dbReference type="NCBI Taxonomy" id="201089"/>
    <lineage>
        <taxon>Bacteria</taxon>
        <taxon>Pseudomonadati</taxon>
        <taxon>Thermodesulfobacteriota</taxon>
        <taxon>Desulfobacteria</taxon>
        <taxon>Desulfobacterales</taxon>
        <taxon>Desulfobacteriaceae</taxon>
        <taxon>Desulfobacterium</taxon>
        <taxon>environmental samples</taxon>
    </lineage>
</organism>
<protein>
    <submittedName>
        <fullName evidence="1">Uncharacterized protein</fullName>
    </submittedName>
</protein>
<dbReference type="EMBL" id="OJIN01000184">
    <property type="protein sequence ID" value="SPD75090.1"/>
    <property type="molecule type" value="Genomic_DNA"/>
</dbReference>
<dbReference type="Gene3D" id="2.40.160.10">
    <property type="entry name" value="Porin"/>
    <property type="match status" value="1"/>
</dbReference>
<proteinExistence type="predicted"/>
<dbReference type="AlphaFoldDB" id="A0A445N011"/>
<dbReference type="SUPFAM" id="SSF56935">
    <property type="entry name" value="Porins"/>
    <property type="match status" value="1"/>
</dbReference>
<evidence type="ECO:0000313" key="1">
    <source>
        <dbReference type="EMBL" id="SPD75090.1"/>
    </source>
</evidence>
<name>A0A445N011_9BACT</name>
<gene>
    <name evidence="1" type="ORF">PITCH_A420051</name>
</gene>
<accession>A0A445N011</accession>
<reference evidence="1" key="1">
    <citation type="submission" date="2018-01" db="EMBL/GenBank/DDBJ databases">
        <authorList>
            <person name="Regsiter A."/>
            <person name="William W."/>
        </authorList>
    </citation>
    <scope>NUCLEOTIDE SEQUENCE</scope>
    <source>
        <strain evidence="1">TRIP AH-1</strain>
    </source>
</reference>